<evidence type="ECO:0000256" key="1">
    <source>
        <dbReference type="ARBA" id="ARBA00002663"/>
    </source>
</evidence>
<keyword evidence="3" id="KW-0540">Nuclease</keyword>
<dbReference type="GO" id="GO:0000049">
    <property type="term" value="F:tRNA binding"/>
    <property type="evidence" value="ECO:0007669"/>
    <property type="project" value="InterPro"/>
</dbReference>
<sequence>MSPDGEMEKEKQGFPKSEKIRKKSEIDRIFRTGARFSCKGMALRVARNSLSWNRVVFITVRSFDGAVRRNRAKRIAREVWRLNKAAFRRGFDVALILYPGYEDFSVCSALMLGLFRKAGLVE</sequence>
<dbReference type="PANTHER" id="PTHR33992">
    <property type="entry name" value="RIBONUCLEASE P PROTEIN COMPONENT"/>
    <property type="match status" value="1"/>
</dbReference>
<name>A0A644TUM2_9ZZZZ</name>
<dbReference type="HAMAP" id="MF_00227">
    <property type="entry name" value="RNase_P"/>
    <property type="match status" value="1"/>
</dbReference>
<dbReference type="Gene3D" id="3.30.230.10">
    <property type="match status" value="1"/>
</dbReference>
<evidence type="ECO:0000313" key="8">
    <source>
        <dbReference type="EMBL" id="MPL70634.1"/>
    </source>
</evidence>
<keyword evidence="5 8" id="KW-0378">Hydrolase</keyword>
<dbReference type="InterPro" id="IPR020568">
    <property type="entry name" value="Ribosomal_Su5_D2-typ_SF"/>
</dbReference>
<comment type="function">
    <text evidence="1">RNaseP catalyzes the removal of the 5'-leader sequence from pre-tRNA to produce the mature 5'-terminus. It can also cleave other RNA substrates such as 4.5S RNA. The protein component plays an auxiliary but essential role in vivo by binding to the 5'-leader sequence and broadening the substrate specificity of the ribozyme.</text>
</comment>
<dbReference type="NCBIfam" id="TIGR00188">
    <property type="entry name" value="rnpA"/>
    <property type="match status" value="1"/>
</dbReference>
<evidence type="ECO:0000256" key="3">
    <source>
        <dbReference type="ARBA" id="ARBA00022722"/>
    </source>
</evidence>
<keyword evidence="4" id="KW-0255">Endonuclease</keyword>
<dbReference type="InterPro" id="IPR000100">
    <property type="entry name" value="RNase_P"/>
</dbReference>
<organism evidence="8">
    <name type="scientific">bioreactor metagenome</name>
    <dbReference type="NCBI Taxonomy" id="1076179"/>
    <lineage>
        <taxon>unclassified sequences</taxon>
        <taxon>metagenomes</taxon>
        <taxon>ecological metagenomes</taxon>
    </lineage>
</organism>
<dbReference type="EC" id="3.1.26.5" evidence="8"/>
<dbReference type="GO" id="GO:0042781">
    <property type="term" value="F:3'-tRNA processing endoribonuclease activity"/>
    <property type="evidence" value="ECO:0007669"/>
    <property type="project" value="TreeGrafter"/>
</dbReference>
<dbReference type="GO" id="GO:0004526">
    <property type="term" value="F:ribonuclease P activity"/>
    <property type="evidence" value="ECO:0007669"/>
    <property type="project" value="UniProtKB-EC"/>
</dbReference>
<evidence type="ECO:0000256" key="5">
    <source>
        <dbReference type="ARBA" id="ARBA00022801"/>
    </source>
</evidence>
<keyword evidence="2" id="KW-0819">tRNA processing</keyword>
<dbReference type="GO" id="GO:0030677">
    <property type="term" value="C:ribonuclease P complex"/>
    <property type="evidence" value="ECO:0007669"/>
    <property type="project" value="TreeGrafter"/>
</dbReference>
<dbReference type="InterPro" id="IPR020539">
    <property type="entry name" value="RNase_P_CS"/>
</dbReference>
<dbReference type="Pfam" id="PF00825">
    <property type="entry name" value="Ribonuclease_P"/>
    <property type="match status" value="1"/>
</dbReference>
<dbReference type="EMBL" id="VSSQ01000054">
    <property type="protein sequence ID" value="MPL70634.1"/>
    <property type="molecule type" value="Genomic_DNA"/>
</dbReference>
<reference evidence="8" key="1">
    <citation type="submission" date="2019-08" db="EMBL/GenBank/DDBJ databases">
        <authorList>
            <person name="Kucharzyk K."/>
            <person name="Murdoch R.W."/>
            <person name="Higgins S."/>
            <person name="Loffler F."/>
        </authorList>
    </citation>
    <scope>NUCLEOTIDE SEQUENCE</scope>
</reference>
<proteinExistence type="inferred from homology"/>
<comment type="caution">
    <text evidence="8">The sequence shown here is derived from an EMBL/GenBank/DDBJ whole genome shotgun (WGS) entry which is preliminary data.</text>
</comment>
<dbReference type="PROSITE" id="PS00648">
    <property type="entry name" value="RIBONUCLEASE_P"/>
    <property type="match status" value="1"/>
</dbReference>
<dbReference type="AlphaFoldDB" id="A0A644TUM2"/>
<evidence type="ECO:0000256" key="6">
    <source>
        <dbReference type="ARBA" id="ARBA00022884"/>
    </source>
</evidence>
<keyword evidence="6" id="KW-0694">RNA-binding</keyword>
<dbReference type="PANTHER" id="PTHR33992:SF1">
    <property type="entry name" value="RIBONUCLEASE P PROTEIN COMPONENT"/>
    <property type="match status" value="1"/>
</dbReference>
<evidence type="ECO:0000256" key="4">
    <source>
        <dbReference type="ARBA" id="ARBA00022759"/>
    </source>
</evidence>
<dbReference type="InterPro" id="IPR014721">
    <property type="entry name" value="Ribsml_uS5_D2-typ_fold_subgr"/>
</dbReference>
<feature type="region of interest" description="Disordered" evidence="7">
    <location>
        <begin position="1"/>
        <end position="20"/>
    </location>
</feature>
<evidence type="ECO:0000256" key="2">
    <source>
        <dbReference type="ARBA" id="ARBA00022694"/>
    </source>
</evidence>
<gene>
    <name evidence="8" type="primary">rnpA_6</name>
    <name evidence="8" type="ORF">SDC9_16393</name>
</gene>
<accession>A0A644TUM2</accession>
<dbReference type="SUPFAM" id="SSF54211">
    <property type="entry name" value="Ribosomal protein S5 domain 2-like"/>
    <property type="match status" value="1"/>
</dbReference>
<protein>
    <submittedName>
        <fullName evidence="8">Ribonuclease P protein component</fullName>
        <ecNumber evidence="8">3.1.26.5</ecNumber>
    </submittedName>
</protein>
<evidence type="ECO:0000256" key="7">
    <source>
        <dbReference type="SAM" id="MobiDB-lite"/>
    </source>
</evidence>